<evidence type="ECO:0000256" key="6">
    <source>
        <dbReference type="ARBA" id="ARBA00022898"/>
    </source>
</evidence>
<organism evidence="9 10">
    <name type="scientific">Pseudoalteromonas rubra</name>
    <dbReference type="NCBI Taxonomy" id="43658"/>
    <lineage>
        <taxon>Bacteria</taxon>
        <taxon>Pseudomonadati</taxon>
        <taxon>Pseudomonadota</taxon>
        <taxon>Gammaproteobacteria</taxon>
        <taxon>Alteromonadales</taxon>
        <taxon>Pseudoalteromonadaceae</taxon>
        <taxon>Pseudoalteromonas</taxon>
    </lineage>
</organism>
<comment type="caution">
    <text evidence="9">The sequence shown here is derived from an EMBL/GenBank/DDBJ whole genome shotgun (WGS) entry which is preliminary data.</text>
</comment>
<comment type="cofactor">
    <cofactor evidence="1">
        <name>pyridoxal 5'-phosphate</name>
        <dbReference type="ChEBI" id="CHEBI:597326"/>
    </cofactor>
</comment>
<evidence type="ECO:0000256" key="4">
    <source>
        <dbReference type="ARBA" id="ARBA00012681"/>
    </source>
</evidence>
<comment type="pathway">
    <text evidence="2">Amino-acid biosynthesis; L-cysteine biosynthesis; L-cysteine from L-serine: step 2/2.</text>
</comment>
<proteinExistence type="predicted"/>
<dbReference type="GO" id="GO:0004124">
    <property type="term" value="F:cysteine synthase activity"/>
    <property type="evidence" value="ECO:0007669"/>
    <property type="project" value="UniProtKB-EC"/>
</dbReference>
<reference evidence="9 10" key="1">
    <citation type="submission" date="2018-01" db="EMBL/GenBank/DDBJ databases">
        <title>Co-occurrence of chitin degradation, pigmentation and bioactivity in marine Pseudoalteromonas.</title>
        <authorList>
            <person name="Paulsen S."/>
            <person name="Gram L."/>
            <person name="Machado H."/>
        </authorList>
    </citation>
    <scope>NUCLEOTIDE SEQUENCE [LARGE SCALE GENOMIC DNA]</scope>
    <source>
        <strain evidence="9 10">S1946</strain>
    </source>
</reference>
<dbReference type="Pfam" id="PF00291">
    <property type="entry name" value="PALP"/>
    <property type="match status" value="1"/>
</dbReference>
<comment type="catalytic activity">
    <reaction evidence="7">
        <text>O-acetyl-L-serine + hydrogen sulfide = L-cysteine + acetate</text>
        <dbReference type="Rhea" id="RHEA:14829"/>
        <dbReference type="ChEBI" id="CHEBI:29919"/>
        <dbReference type="ChEBI" id="CHEBI:30089"/>
        <dbReference type="ChEBI" id="CHEBI:35235"/>
        <dbReference type="ChEBI" id="CHEBI:58340"/>
        <dbReference type="EC" id="2.5.1.47"/>
    </reaction>
</comment>
<dbReference type="CDD" id="cd01561">
    <property type="entry name" value="CBS_like"/>
    <property type="match status" value="1"/>
</dbReference>
<keyword evidence="6" id="KW-0663">Pyridoxal phosphate</keyword>
<evidence type="ECO:0000256" key="1">
    <source>
        <dbReference type="ARBA" id="ARBA00001933"/>
    </source>
</evidence>
<dbReference type="Gene3D" id="3.40.50.1100">
    <property type="match status" value="2"/>
</dbReference>
<dbReference type="RefSeq" id="WP_125720931.1">
    <property type="nucleotide sequence ID" value="NZ_PPUZ01000048.1"/>
</dbReference>
<dbReference type="SUPFAM" id="SSF53686">
    <property type="entry name" value="Tryptophan synthase beta subunit-like PLP-dependent enzymes"/>
    <property type="match status" value="1"/>
</dbReference>
<evidence type="ECO:0000256" key="7">
    <source>
        <dbReference type="ARBA" id="ARBA00047931"/>
    </source>
</evidence>
<comment type="subunit">
    <text evidence="3">Homodimer.</text>
</comment>
<dbReference type="InterPro" id="IPR023927">
    <property type="entry name" value="SbnA"/>
</dbReference>
<dbReference type="InterPro" id="IPR036052">
    <property type="entry name" value="TrpB-like_PALP_sf"/>
</dbReference>
<evidence type="ECO:0000256" key="2">
    <source>
        <dbReference type="ARBA" id="ARBA00004962"/>
    </source>
</evidence>
<dbReference type="Proteomes" id="UP000292345">
    <property type="component" value="Unassembled WGS sequence"/>
</dbReference>
<evidence type="ECO:0000313" key="10">
    <source>
        <dbReference type="Proteomes" id="UP000292345"/>
    </source>
</evidence>
<dbReference type="EC" id="2.5.1.47" evidence="4"/>
<dbReference type="InterPro" id="IPR050214">
    <property type="entry name" value="Cys_Synth/Cystath_Beta-Synth"/>
</dbReference>
<evidence type="ECO:0000259" key="8">
    <source>
        <dbReference type="Pfam" id="PF00291"/>
    </source>
</evidence>
<accession>A0A4Q7E4S8</accession>
<protein>
    <recommendedName>
        <fullName evidence="4">cysteine synthase</fullName>
        <ecNumber evidence="4">2.5.1.47</ecNumber>
    </recommendedName>
</protein>
<evidence type="ECO:0000313" key="9">
    <source>
        <dbReference type="EMBL" id="RZM76724.1"/>
    </source>
</evidence>
<dbReference type="EMBL" id="PPUZ01000048">
    <property type="protein sequence ID" value="RZM76724.1"/>
    <property type="molecule type" value="Genomic_DNA"/>
</dbReference>
<dbReference type="PANTHER" id="PTHR10314">
    <property type="entry name" value="CYSTATHIONINE BETA-SYNTHASE"/>
    <property type="match status" value="1"/>
</dbReference>
<dbReference type="AlphaFoldDB" id="A0A4Q7E4S8"/>
<evidence type="ECO:0000256" key="3">
    <source>
        <dbReference type="ARBA" id="ARBA00011738"/>
    </source>
</evidence>
<name>A0A4Q7E4S8_9GAMM</name>
<dbReference type="InterPro" id="IPR001926">
    <property type="entry name" value="TrpB-like_PALP"/>
</dbReference>
<sequence length="329" mass="35441">MVFNNVSEVNFDSLYLNLEGFLTGVNVIAKVEGMNFAGSIKFKVAKAMLDSLEQSGDINSKTEIVESSSGNLGVALAMICAQRGYPFTCVTDPNVTRHNLNIMQAYGAKVVMVEQGADGGFVKNRLKVINQMLAENENLIWTDQYSNSANVQAHKETTATAILNDFPDADYVFMGVGSSGTLMGCCEYFKEKGSKAKIIAVDPDGSVLFSGKSKRRFIPGIGGSVMPKILNTSLVHDYVTVKEVDTVKMCREIVKSKGWLVGGSTGSVLQGLRQYAAHIPHGSTVIVIAPDIGSNYLATIYDDQWVRGMKAIVRETTEASVPVASALAV</sequence>
<dbReference type="NCBIfam" id="TIGR03945">
    <property type="entry name" value="PLP_SbnA_fam"/>
    <property type="match status" value="1"/>
</dbReference>
<feature type="domain" description="Tryptophan synthase beta chain-like PALP" evidence="8">
    <location>
        <begin position="23"/>
        <end position="291"/>
    </location>
</feature>
<keyword evidence="5" id="KW-0808">Transferase</keyword>
<gene>
    <name evidence="9" type="ORF">C3B51_17505</name>
</gene>
<evidence type="ECO:0000256" key="5">
    <source>
        <dbReference type="ARBA" id="ARBA00022679"/>
    </source>
</evidence>